<dbReference type="GO" id="GO:0006270">
    <property type="term" value="P:DNA replication initiation"/>
    <property type="evidence" value="ECO:0007669"/>
    <property type="project" value="UniProtKB-UniRule"/>
</dbReference>
<evidence type="ECO:0000259" key="12">
    <source>
        <dbReference type="SMART" id="SM00382"/>
    </source>
</evidence>
<evidence type="ECO:0000256" key="2">
    <source>
        <dbReference type="ARBA" id="ARBA00022490"/>
    </source>
</evidence>
<dbReference type="PRINTS" id="PR00051">
    <property type="entry name" value="DNAA"/>
</dbReference>
<dbReference type="GO" id="GO:0005886">
    <property type="term" value="C:plasma membrane"/>
    <property type="evidence" value="ECO:0007669"/>
    <property type="project" value="TreeGrafter"/>
</dbReference>
<dbReference type="Pfam" id="PF08299">
    <property type="entry name" value="Bac_DnaA_C"/>
    <property type="match status" value="1"/>
</dbReference>
<dbReference type="GO" id="GO:0003688">
    <property type="term" value="F:DNA replication origin binding"/>
    <property type="evidence" value="ECO:0007669"/>
    <property type="project" value="UniProtKB-UniRule"/>
</dbReference>
<dbReference type="SMART" id="SM00760">
    <property type="entry name" value="Bac_DnaA_C"/>
    <property type="match status" value="1"/>
</dbReference>
<feature type="domain" description="Chromosomal replication initiator DnaA C-terminal" evidence="13">
    <location>
        <begin position="355"/>
        <end position="424"/>
    </location>
</feature>
<dbReference type="InterPro" id="IPR013159">
    <property type="entry name" value="DnaA_C"/>
</dbReference>
<dbReference type="Pfam" id="PF00308">
    <property type="entry name" value="Bac_DnaA"/>
    <property type="match status" value="1"/>
</dbReference>
<feature type="domain" description="AAA+ ATPase" evidence="12">
    <location>
        <begin position="143"/>
        <end position="277"/>
    </location>
</feature>
<gene>
    <name evidence="8" type="primary">dnaA</name>
    <name evidence="14" type="ORF">A2784_03700</name>
</gene>
<dbReference type="InterPro" id="IPR024633">
    <property type="entry name" value="DnaA_N_dom"/>
</dbReference>
<organism evidence="14 15">
    <name type="scientific">Candidatus Chisholmbacteria bacterium RIFCSPHIGHO2_01_FULL_48_12</name>
    <dbReference type="NCBI Taxonomy" id="1797589"/>
    <lineage>
        <taxon>Bacteria</taxon>
        <taxon>Candidatus Chisholmiibacteriota</taxon>
    </lineage>
</organism>
<proteinExistence type="inferred from homology"/>
<sequence length="447" mass="50113">MDRKTVWKAALGELQVSLSATSFKSWIRDLELTNLEPAGDKRQIATIMGKTAYHREIVENRYYGQIKMVLDKLTGKRNELVFTVQAPAAIEPEQAGPLFTQAANTGERVGLRQDFTFETWAVSPTNEMAFAAAQAVAKNPGQTYHLLFLYGGVGVGKTHLMQAAGHEVLKNDPDIRLLYCTGEEFMNKFVESLRQRTTGSFKQKFRSLKLWLVDDVQFIGGKETAQEEFFHTFNAIGQNRGQVILTSDRSPAEIPGLEDRLRSRFEGGLMVDIQKPDFELRTAILQIKAQAQEINLPLDAARLMAANIDSTRRLEGFLMTLGALSKARGEPITPEMVAAHLGVKTETNGEKKYVNPKEVVETVANYFNLKPAVLRGDRRNKDLVWARHIAMYLLRIDLGVALTSAGEYLGRKDHTTVMHAVDKIKAKLLTSENLRTDVETVRKKLYG</sequence>
<dbReference type="NCBIfam" id="TIGR00362">
    <property type="entry name" value="DnaA"/>
    <property type="match status" value="1"/>
</dbReference>
<protein>
    <recommendedName>
        <fullName evidence="8 9">Chromosomal replication initiator protein DnaA</fullName>
    </recommendedName>
</protein>
<reference evidence="14 15" key="1">
    <citation type="journal article" date="2016" name="Nat. Commun.">
        <title>Thousands of microbial genomes shed light on interconnected biogeochemical processes in an aquifer system.</title>
        <authorList>
            <person name="Anantharaman K."/>
            <person name="Brown C.T."/>
            <person name="Hug L.A."/>
            <person name="Sharon I."/>
            <person name="Castelle C.J."/>
            <person name="Probst A.J."/>
            <person name="Thomas B.C."/>
            <person name="Singh A."/>
            <person name="Wilkins M.J."/>
            <person name="Karaoz U."/>
            <person name="Brodie E.L."/>
            <person name="Williams K.H."/>
            <person name="Hubbard S.S."/>
            <person name="Banfield J.F."/>
        </authorList>
    </citation>
    <scope>NUCLEOTIDE SEQUENCE [LARGE SCALE GENOMIC DNA]</scope>
</reference>
<evidence type="ECO:0000256" key="7">
    <source>
        <dbReference type="ARBA" id="ARBA00023125"/>
    </source>
</evidence>
<dbReference type="EMBL" id="MHCH01000030">
    <property type="protein sequence ID" value="OGY17285.1"/>
    <property type="molecule type" value="Genomic_DNA"/>
</dbReference>
<evidence type="ECO:0000313" key="14">
    <source>
        <dbReference type="EMBL" id="OGY17285.1"/>
    </source>
</evidence>
<comment type="caution">
    <text evidence="14">The sequence shown here is derived from an EMBL/GenBank/DDBJ whole genome shotgun (WGS) entry which is preliminary data.</text>
</comment>
<keyword evidence="3 8" id="KW-0235">DNA replication</keyword>
<evidence type="ECO:0000256" key="3">
    <source>
        <dbReference type="ARBA" id="ARBA00022705"/>
    </source>
</evidence>
<dbReference type="GO" id="GO:0005524">
    <property type="term" value="F:ATP binding"/>
    <property type="evidence" value="ECO:0007669"/>
    <property type="project" value="UniProtKB-UniRule"/>
</dbReference>
<comment type="subcellular location">
    <subcellularLocation>
        <location evidence="8">Cytoplasm</location>
    </subcellularLocation>
</comment>
<dbReference type="Pfam" id="PF11638">
    <property type="entry name" value="DnaA_N"/>
    <property type="match status" value="1"/>
</dbReference>
<dbReference type="InterPro" id="IPR020591">
    <property type="entry name" value="Chromosome_initiator_DnaA-like"/>
</dbReference>
<keyword evidence="7 8" id="KW-0238">DNA-binding</keyword>
<dbReference type="InterPro" id="IPR038454">
    <property type="entry name" value="DnaA_N_sf"/>
</dbReference>
<feature type="binding site" evidence="8">
    <location>
        <position position="157"/>
    </location>
    <ligand>
        <name>ATP</name>
        <dbReference type="ChEBI" id="CHEBI:30616"/>
    </ligand>
</feature>
<feature type="binding site" evidence="8">
    <location>
        <position position="156"/>
    </location>
    <ligand>
        <name>ATP</name>
        <dbReference type="ChEBI" id="CHEBI:30616"/>
    </ligand>
</feature>
<feature type="binding site" evidence="8">
    <location>
        <position position="158"/>
    </location>
    <ligand>
        <name>ATP</name>
        <dbReference type="ChEBI" id="CHEBI:30616"/>
    </ligand>
</feature>
<evidence type="ECO:0000256" key="8">
    <source>
        <dbReference type="HAMAP-Rule" id="MF_00377"/>
    </source>
</evidence>
<keyword evidence="5 8" id="KW-0067">ATP-binding</keyword>
<comment type="function">
    <text evidence="8 10">Plays an essential role in the initiation and regulation of chromosomal replication. ATP-DnaA binds to the origin of replication (oriC) to initiate formation of the DNA replication initiation complex once per cell cycle. Binds the DnaA box (a 9 base pair repeat at the origin) and separates the double-stranded (ds)DNA. Forms a right-handed helical filament on oriC DNA; dsDNA binds to the exterior of the filament while single-stranded (ss)DNA is stabiized in the filament's interior. The ATP-DnaA-oriC complex binds and stabilizes one strand of the AT-rich DNA unwinding element (DUE), permitting loading of DNA polymerase. After initiation quickly degrades to an ADP-DnaA complex that is not apt for DNA replication. Binds acidic phospholipids.</text>
</comment>
<dbReference type="Gene3D" id="3.30.300.180">
    <property type="match status" value="1"/>
</dbReference>
<dbReference type="AlphaFoldDB" id="A0A1G1VPG8"/>
<dbReference type="SUPFAM" id="SSF48295">
    <property type="entry name" value="TrpR-like"/>
    <property type="match status" value="1"/>
</dbReference>
<evidence type="ECO:0000256" key="1">
    <source>
        <dbReference type="ARBA" id="ARBA00006583"/>
    </source>
</evidence>
<dbReference type="InterPro" id="IPR003593">
    <property type="entry name" value="AAA+_ATPase"/>
</dbReference>
<dbReference type="Gene3D" id="1.10.8.60">
    <property type="match status" value="1"/>
</dbReference>
<feature type="region of interest" description="Domain I, interacts with DnaA modulators" evidence="8">
    <location>
        <begin position="1"/>
        <end position="86"/>
    </location>
</feature>
<dbReference type="InterPro" id="IPR001957">
    <property type="entry name" value="Chromosome_initiator_DnaA"/>
</dbReference>
<dbReference type="CDD" id="cd00009">
    <property type="entry name" value="AAA"/>
    <property type="match status" value="1"/>
</dbReference>
<dbReference type="Gene3D" id="3.40.50.300">
    <property type="entry name" value="P-loop containing nucleotide triphosphate hydrolases"/>
    <property type="match status" value="1"/>
</dbReference>
<keyword evidence="2 8" id="KW-0963">Cytoplasm</keyword>
<evidence type="ECO:0000313" key="15">
    <source>
        <dbReference type="Proteomes" id="UP000177324"/>
    </source>
</evidence>
<feature type="region of interest" description="Domain IV, binds dsDNA" evidence="8">
    <location>
        <begin position="326"/>
        <end position="447"/>
    </location>
</feature>
<evidence type="ECO:0000256" key="11">
    <source>
        <dbReference type="RuleBase" id="RU004227"/>
    </source>
</evidence>
<dbReference type="InterPro" id="IPR013317">
    <property type="entry name" value="DnaA_dom"/>
</dbReference>
<dbReference type="PANTHER" id="PTHR30050:SF2">
    <property type="entry name" value="CHROMOSOMAL REPLICATION INITIATOR PROTEIN DNAA"/>
    <property type="match status" value="1"/>
</dbReference>
<evidence type="ECO:0000259" key="13">
    <source>
        <dbReference type="SMART" id="SM00760"/>
    </source>
</evidence>
<dbReference type="GO" id="GO:0006275">
    <property type="term" value="P:regulation of DNA replication"/>
    <property type="evidence" value="ECO:0007669"/>
    <property type="project" value="UniProtKB-UniRule"/>
</dbReference>
<comment type="subunit">
    <text evidence="8">Oligomerizes as a right-handed, spiral filament on DNA at oriC.</text>
</comment>
<accession>A0A1G1VPG8</accession>
<dbReference type="CDD" id="cd06571">
    <property type="entry name" value="Bac_DnaA_C"/>
    <property type="match status" value="1"/>
</dbReference>
<evidence type="ECO:0000256" key="10">
    <source>
        <dbReference type="RuleBase" id="RU000577"/>
    </source>
</evidence>
<name>A0A1G1VPG8_9BACT</name>
<evidence type="ECO:0000256" key="9">
    <source>
        <dbReference type="NCBIfam" id="TIGR00362"/>
    </source>
</evidence>
<dbReference type="STRING" id="1797589.A2784_03700"/>
<dbReference type="InterPro" id="IPR010921">
    <property type="entry name" value="Trp_repressor/repl_initiator"/>
</dbReference>
<keyword evidence="4 8" id="KW-0547">Nucleotide-binding</keyword>
<feature type="binding site" evidence="8">
    <location>
        <position position="154"/>
    </location>
    <ligand>
        <name>ATP</name>
        <dbReference type="ChEBI" id="CHEBI:30616"/>
    </ligand>
</feature>
<comment type="domain">
    <text evidence="8">Domain I is involved in oligomerization and binding regulators, domain II is flexibile and of varying length in different bacteria, domain III forms the AAA+ region, while domain IV binds dsDNA.</text>
</comment>
<dbReference type="Gene3D" id="1.10.1750.10">
    <property type="match status" value="1"/>
</dbReference>
<dbReference type="PANTHER" id="PTHR30050">
    <property type="entry name" value="CHROMOSOMAL REPLICATION INITIATOR PROTEIN DNAA"/>
    <property type="match status" value="1"/>
</dbReference>
<dbReference type="SUPFAM" id="SSF52540">
    <property type="entry name" value="P-loop containing nucleoside triphosphate hydrolases"/>
    <property type="match status" value="1"/>
</dbReference>
<comment type="caution">
    <text evidence="8">Lacks conserved residue(s) required for the propagation of feature annotation.</text>
</comment>
<dbReference type="HAMAP" id="MF_00377">
    <property type="entry name" value="DnaA_bact"/>
    <property type="match status" value="1"/>
</dbReference>
<evidence type="ECO:0000256" key="4">
    <source>
        <dbReference type="ARBA" id="ARBA00022741"/>
    </source>
</evidence>
<dbReference type="GO" id="GO:0008289">
    <property type="term" value="F:lipid binding"/>
    <property type="evidence" value="ECO:0007669"/>
    <property type="project" value="UniProtKB-KW"/>
</dbReference>
<dbReference type="Proteomes" id="UP000177324">
    <property type="component" value="Unassembled WGS sequence"/>
</dbReference>
<keyword evidence="6 8" id="KW-0446">Lipid-binding</keyword>
<evidence type="ECO:0000256" key="5">
    <source>
        <dbReference type="ARBA" id="ARBA00022840"/>
    </source>
</evidence>
<dbReference type="SMART" id="SM00382">
    <property type="entry name" value="AAA"/>
    <property type="match status" value="1"/>
</dbReference>
<comment type="similarity">
    <text evidence="1 8 11">Belongs to the DnaA family.</text>
</comment>
<evidence type="ECO:0000256" key="6">
    <source>
        <dbReference type="ARBA" id="ARBA00023121"/>
    </source>
</evidence>
<dbReference type="InterPro" id="IPR027417">
    <property type="entry name" value="P-loop_NTPase"/>
</dbReference>
<dbReference type="GO" id="GO:0005737">
    <property type="term" value="C:cytoplasm"/>
    <property type="evidence" value="ECO:0007669"/>
    <property type="project" value="UniProtKB-SubCell"/>
</dbReference>